<dbReference type="STRING" id="157652.A0A371E1C6"/>
<sequence>RASGNSDEPIHSPGTSERQPLHVVMVDRKVSHKSRFVQDLLSTILFIVVMGLVWYEPLVSISLSFSFLLLT</sequence>
<name>A0A371E1C6_MUCPR</name>
<dbReference type="GO" id="GO:0008237">
    <property type="term" value="F:metallopeptidase activity"/>
    <property type="evidence" value="ECO:0007669"/>
    <property type="project" value="UniProtKB-KW"/>
</dbReference>
<keyword evidence="1" id="KW-0812">Transmembrane</keyword>
<dbReference type="EMBL" id="QJKJ01017340">
    <property type="protein sequence ID" value="RDX58587.1"/>
    <property type="molecule type" value="Genomic_DNA"/>
</dbReference>
<dbReference type="OrthoDB" id="1413014at2759"/>
<dbReference type="AlphaFoldDB" id="A0A371E1C6"/>
<organism evidence="2 3">
    <name type="scientific">Mucuna pruriens</name>
    <name type="common">Velvet bean</name>
    <name type="synonym">Dolichos pruriens</name>
    <dbReference type="NCBI Taxonomy" id="157652"/>
    <lineage>
        <taxon>Eukaryota</taxon>
        <taxon>Viridiplantae</taxon>
        <taxon>Streptophyta</taxon>
        <taxon>Embryophyta</taxon>
        <taxon>Tracheophyta</taxon>
        <taxon>Spermatophyta</taxon>
        <taxon>Magnoliopsida</taxon>
        <taxon>eudicotyledons</taxon>
        <taxon>Gunneridae</taxon>
        <taxon>Pentapetalae</taxon>
        <taxon>rosids</taxon>
        <taxon>fabids</taxon>
        <taxon>Fabales</taxon>
        <taxon>Fabaceae</taxon>
        <taxon>Papilionoideae</taxon>
        <taxon>50 kb inversion clade</taxon>
        <taxon>NPAAA clade</taxon>
        <taxon>indigoferoid/millettioid clade</taxon>
        <taxon>Phaseoleae</taxon>
        <taxon>Mucuna</taxon>
    </lineage>
</organism>
<comment type="caution">
    <text evidence="2">The sequence shown here is derived from an EMBL/GenBank/DDBJ whole genome shotgun (WGS) entry which is preliminary data.</text>
</comment>
<keyword evidence="1" id="KW-1133">Transmembrane helix</keyword>
<keyword evidence="2" id="KW-0645">Protease</keyword>
<evidence type="ECO:0000313" key="3">
    <source>
        <dbReference type="Proteomes" id="UP000257109"/>
    </source>
</evidence>
<evidence type="ECO:0000313" key="2">
    <source>
        <dbReference type="EMBL" id="RDX58587.1"/>
    </source>
</evidence>
<keyword evidence="1" id="KW-0472">Membrane</keyword>
<evidence type="ECO:0000256" key="1">
    <source>
        <dbReference type="SAM" id="Phobius"/>
    </source>
</evidence>
<proteinExistence type="predicted"/>
<keyword evidence="2" id="KW-0482">Metalloprotease</keyword>
<dbReference type="GO" id="GO:0006508">
    <property type="term" value="P:proteolysis"/>
    <property type="evidence" value="ECO:0007669"/>
    <property type="project" value="UniProtKB-KW"/>
</dbReference>
<protein>
    <submittedName>
        <fullName evidence="2">ATP-dependent zinc metalloprotease FTSH 11, chloroplastic/mitochondrial</fullName>
    </submittedName>
</protein>
<keyword evidence="2" id="KW-0378">Hydrolase</keyword>
<gene>
    <name evidence="2" type="primary">FTSH11</name>
    <name evidence="2" type="ORF">CR513_62085</name>
</gene>
<accession>A0A371E1C6</accession>
<feature type="non-terminal residue" evidence="2">
    <location>
        <position position="1"/>
    </location>
</feature>
<keyword evidence="3" id="KW-1185">Reference proteome</keyword>
<feature type="transmembrane region" description="Helical" evidence="1">
    <location>
        <begin position="36"/>
        <end position="55"/>
    </location>
</feature>
<reference evidence="2" key="1">
    <citation type="submission" date="2018-05" db="EMBL/GenBank/DDBJ databases">
        <title>Draft genome of Mucuna pruriens seed.</title>
        <authorList>
            <person name="Nnadi N.E."/>
            <person name="Vos R."/>
            <person name="Hasami M.H."/>
            <person name="Devisetty U.K."/>
            <person name="Aguiy J.C."/>
        </authorList>
    </citation>
    <scope>NUCLEOTIDE SEQUENCE [LARGE SCALE GENOMIC DNA]</scope>
    <source>
        <strain evidence="2">JCA_2017</strain>
    </source>
</reference>
<dbReference type="Proteomes" id="UP000257109">
    <property type="component" value="Unassembled WGS sequence"/>
</dbReference>